<dbReference type="SUPFAM" id="SSF53790">
    <property type="entry name" value="Tetrapyrrole methylase"/>
    <property type="match status" value="1"/>
</dbReference>
<comment type="pathway">
    <text evidence="1">Porphyrin-containing compound metabolism; siroheme biosynthesis; sirohydrochlorin from precorrin-2: step 1/1.</text>
</comment>
<accession>W0RE83</accession>
<evidence type="ECO:0000256" key="14">
    <source>
        <dbReference type="ARBA" id="ARBA00060548"/>
    </source>
</evidence>
<comment type="pathway">
    <text evidence="12">Porphyrin-containing compound metabolism; siroheme biosynthesis; precorrin-2 from uroporphyrinogen III: step 1/1.</text>
</comment>
<feature type="active site" description="Proton acceptor" evidence="15">
    <location>
        <position position="269"/>
    </location>
</feature>
<evidence type="ECO:0000256" key="7">
    <source>
        <dbReference type="ARBA" id="ARBA00023002"/>
    </source>
</evidence>
<evidence type="ECO:0000259" key="17">
    <source>
        <dbReference type="Pfam" id="PF00590"/>
    </source>
</evidence>
<dbReference type="Gene3D" id="3.30.160.110">
    <property type="entry name" value="Siroheme synthase, domain 2"/>
    <property type="match status" value="1"/>
</dbReference>
<dbReference type="eggNOG" id="COG1648">
    <property type="taxonomic scope" value="Bacteria"/>
</dbReference>
<proteinExistence type="inferred from homology"/>
<evidence type="ECO:0000313" key="19">
    <source>
        <dbReference type="EMBL" id="AHG88640.1"/>
    </source>
</evidence>
<dbReference type="PANTHER" id="PTHR45790">
    <property type="entry name" value="SIROHEME SYNTHASE-RELATED"/>
    <property type="match status" value="1"/>
</dbReference>
<dbReference type="PROSITE" id="PS00840">
    <property type="entry name" value="SUMT_2"/>
    <property type="match status" value="1"/>
</dbReference>
<evidence type="ECO:0000256" key="1">
    <source>
        <dbReference type="ARBA" id="ARBA00005010"/>
    </source>
</evidence>
<dbReference type="InterPro" id="IPR035996">
    <property type="entry name" value="4pyrrol_Methylase_sf"/>
</dbReference>
<dbReference type="GO" id="GO:0043115">
    <property type="term" value="F:precorrin-2 dehydrogenase activity"/>
    <property type="evidence" value="ECO:0007669"/>
    <property type="project" value="UniProtKB-EC"/>
</dbReference>
<dbReference type="GO" id="GO:0004851">
    <property type="term" value="F:uroporphyrin-III C-methyltransferase activity"/>
    <property type="evidence" value="ECO:0007669"/>
    <property type="project" value="InterPro"/>
</dbReference>
<protein>
    <submittedName>
        <fullName evidence="19">Uroporphyrin-III C-methyltransferase</fullName>
    </submittedName>
</protein>
<evidence type="ECO:0000256" key="16">
    <source>
        <dbReference type="RuleBase" id="RU003960"/>
    </source>
</evidence>
<dbReference type="OrthoDB" id="9815856at2"/>
<keyword evidence="6" id="KW-0949">S-adenosyl-L-methionine</keyword>
<comment type="similarity">
    <text evidence="2 16">Belongs to the precorrin methyltransferase family.</text>
</comment>
<dbReference type="eggNOG" id="COG0007">
    <property type="taxonomic scope" value="Bacteria"/>
</dbReference>
<dbReference type="InterPro" id="IPR014776">
    <property type="entry name" value="4pyrrole_Mease_sub2"/>
</dbReference>
<evidence type="ECO:0000256" key="5">
    <source>
        <dbReference type="ARBA" id="ARBA00022679"/>
    </source>
</evidence>
<dbReference type="AlphaFoldDB" id="W0RE83"/>
<keyword evidence="9" id="KW-0456">Lyase</keyword>
<dbReference type="InterPro" id="IPR050161">
    <property type="entry name" value="Siro_Cobalamin_biosynth"/>
</dbReference>
<dbReference type="GO" id="GO:0051266">
    <property type="term" value="F:sirohydrochlorin ferrochelatase activity"/>
    <property type="evidence" value="ECO:0007669"/>
    <property type="project" value="InterPro"/>
</dbReference>
<dbReference type="UniPathway" id="UPA00262">
    <property type="reaction ID" value="UER00222"/>
</dbReference>
<dbReference type="InterPro" id="IPR012409">
    <property type="entry name" value="Sirohaem_synth"/>
</dbReference>
<dbReference type="EMBL" id="CP007128">
    <property type="protein sequence ID" value="AHG88640.1"/>
    <property type="molecule type" value="Genomic_DNA"/>
</dbReference>
<feature type="domain" description="Tetrapyrrole methylase" evidence="17">
    <location>
        <begin position="239"/>
        <end position="447"/>
    </location>
</feature>
<dbReference type="Gene3D" id="3.40.1010.10">
    <property type="entry name" value="Cobalt-precorrin-4 Transmethylase, Domain 1"/>
    <property type="match status" value="1"/>
</dbReference>
<dbReference type="HOGENOM" id="CLU_011276_2_1_0"/>
<feature type="domain" description="Sirohaem synthase dimerisation" evidence="18">
    <location>
        <begin position="154"/>
        <end position="207"/>
    </location>
</feature>
<evidence type="ECO:0000256" key="13">
    <source>
        <dbReference type="ARBA" id="ARBA00047561"/>
    </source>
</evidence>
<dbReference type="NCBIfam" id="NF004790">
    <property type="entry name" value="PRK06136.1"/>
    <property type="match status" value="1"/>
</dbReference>
<dbReference type="NCBIfam" id="TIGR01469">
    <property type="entry name" value="cobA_cysG_Cterm"/>
    <property type="match status" value="1"/>
</dbReference>
<keyword evidence="20" id="KW-1185">Reference proteome</keyword>
<dbReference type="InterPro" id="IPR036291">
    <property type="entry name" value="NAD(P)-bd_dom_sf"/>
</dbReference>
<dbReference type="InterPro" id="IPR037115">
    <property type="entry name" value="Sirohaem_synt_dimer_dom_sf"/>
</dbReference>
<dbReference type="PIRSF" id="PIRSF036426">
    <property type="entry name" value="Sirohaem_synth"/>
    <property type="match status" value="1"/>
</dbReference>
<dbReference type="NCBIfam" id="TIGR01470">
    <property type="entry name" value="cysG_Nterm"/>
    <property type="match status" value="1"/>
</dbReference>
<dbReference type="CDD" id="cd11642">
    <property type="entry name" value="SUMT"/>
    <property type="match status" value="1"/>
</dbReference>
<dbReference type="Pfam" id="PF10414">
    <property type="entry name" value="CysG_dimeriser"/>
    <property type="match status" value="1"/>
</dbReference>
<dbReference type="InterPro" id="IPR003043">
    <property type="entry name" value="Uropor_MeTrfase_CS"/>
</dbReference>
<evidence type="ECO:0000313" key="20">
    <source>
        <dbReference type="Proteomes" id="UP000019151"/>
    </source>
</evidence>
<gene>
    <name evidence="19" type="ORF">J421_1103</name>
</gene>
<dbReference type="RefSeq" id="WP_025410166.1">
    <property type="nucleotide sequence ID" value="NZ_CP007128.1"/>
</dbReference>
<dbReference type="FunFam" id="3.40.1010.10:FF:000001">
    <property type="entry name" value="Siroheme synthase"/>
    <property type="match status" value="1"/>
</dbReference>
<keyword evidence="11" id="KW-0511">Multifunctional enzyme</keyword>
<evidence type="ECO:0000256" key="9">
    <source>
        <dbReference type="ARBA" id="ARBA00023239"/>
    </source>
</evidence>
<keyword evidence="3" id="KW-0169">Cobalamin biosynthesis</keyword>
<dbReference type="InterPro" id="IPR000878">
    <property type="entry name" value="4pyrrol_Mease"/>
</dbReference>
<dbReference type="InterPro" id="IPR014777">
    <property type="entry name" value="4pyrrole_Mease_sub1"/>
</dbReference>
<dbReference type="PANTHER" id="PTHR45790:SF3">
    <property type="entry name" value="S-ADENOSYL-L-METHIONINE-DEPENDENT UROPORPHYRINOGEN III METHYLTRANSFERASE, CHLOROPLASTIC"/>
    <property type="match status" value="1"/>
</dbReference>
<evidence type="ECO:0000256" key="8">
    <source>
        <dbReference type="ARBA" id="ARBA00023027"/>
    </source>
</evidence>
<dbReference type="NCBIfam" id="NF007922">
    <property type="entry name" value="PRK10637.1"/>
    <property type="match status" value="1"/>
</dbReference>
<dbReference type="InterPro" id="IPR019478">
    <property type="entry name" value="Sirohaem_synthase_dimer_dom"/>
</dbReference>
<comment type="pathway">
    <text evidence="14">Cofactor biosynthesis; adenosylcobalamin biosynthesis; precorrin-2 from uroporphyrinogen III: step 1/1.</text>
</comment>
<dbReference type="Pfam" id="PF13241">
    <property type="entry name" value="NAD_binding_7"/>
    <property type="match status" value="1"/>
</dbReference>
<dbReference type="PROSITE" id="PS00839">
    <property type="entry name" value="SUMT_1"/>
    <property type="match status" value="1"/>
</dbReference>
<feature type="active site" description="Proton donor" evidence="15">
    <location>
        <position position="291"/>
    </location>
</feature>
<dbReference type="GO" id="GO:0009236">
    <property type="term" value="P:cobalamin biosynthetic process"/>
    <property type="evidence" value="ECO:0007669"/>
    <property type="project" value="UniProtKB-KW"/>
</dbReference>
<dbReference type="Pfam" id="PF00590">
    <property type="entry name" value="TP_methylase"/>
    <property type="match status" value="1"/>
</dbReference>
<evidence type="ECO:0000256" key="4">
    <source>
        <dbReference type="ARBA" id="ARBA00022603"/>
    </source>
</evidence>
<dbReference type="InterPro" id="IPR006366">
    <property type="entry name" value="CobA/CysG_C"/>
</dbReference>
<name>W0RE83_9BACT</name>
<comment type="catalytic activity">
    <reaction evidence="13">
        <text>precorrin-2 + NAD(+) = sirohydrochlorin + NADH + 2 H(+)</text>
        <dbReference type="Rhea" id="RHEA:15613"/>
        <dbReference type="ChEBI" id="CHEBI:15378"/>
        <dbReference type="ChEBI" id="CHEBI:57540"/>
        <dbReference type="ChEBI" id="CHEBI:57945"/>
        <dbReference type="ChEBI" id="CHEBI:58351"/>
        <dbReference type="ChEBI" id="CHEBI:58827"/>
        <dbReference type="EC" id="1.3.1.76"/>
    </reaction>
</comment>
<sequence length="503" mass="52882">MSATPRYYPVMLDLTGRLAVVVGGGAVAAQKARELAEAGARVRVVAPEVGPAMAELSGVVTLERRAYREGDLAGAAIAVAATDDRAVNHAVWEEAEAAHVLLNAVDDVAHCHFIAPSVHREGDITVTVSTAGHCPTLAVRLRERIARVVRREHGEFARLAGALRTDIARRVPDFAARRALWYRIVDSDAIDAVRRGETDEALLIIERLVREAERGAWSVERGAPFAATLHAPRSTLGVVHLVGAGPGDAELITMRGLRLLRSADVVVYDQLVGAELLTYARPDARLVCVGKHGHGAFTPQQDIDALLIAEARAGRRVVRLKGGDPFVFGRGGEEMAALRAAGVRCEVVPGVSSAVAAPAAAGIPLTHRALASGFAVVTGHECGEGTRLDWSALARVPTLVVLMGLRALPNIVGRLAAHGLDLDTPAAVVSRGTLPDQRVVTGTLATIADLAAAADLAQPATLVIGEVVRLRDAGRLTTGQRERDEGSVRAGAGGEHDVLLPLV</sequence>
<evidence type="ECO:0000256" key="12">
    <source>
        <dbReference type="ARBA" id="ARBA00025705"/>
    </source>
</evidence>
<dbReference type="InParanoid" id="W0RE83"/>
<dbReference type="KEGG" id="gba:J421_1103"/>
<evidence type="ECO:0000256" key="6">
    <source>
        <dbReference type="ARBA" id="ARBA00022691"/>
    </source>
</evidence>
<dbReference type="Gene3D" id="1.10.8.210">
    <property type="entry name" value="Sirohaem synthase, dimerisation domain"/>
    <property type="match status" value="1"/>
</dbReference>
<evidence type="ECO:0000256" key="2">
    <source>
        <dbReference type="ARBA" id="ARBA00005879"/>
    </source>
</evidence>
<evidence type="ECO:0000256" key="11">
    <source>
        <dbReference type="ARBA" id="ARBA00023268"/>
    </source>
</evidence>
<dbReference type="SUPFAM" id="SSF75615">
    <property type="entry name" value="Siroheme synthase middle domains-like"/>
    <property type="match status" value="1"/>
</dbReference>
<dbReference type="STRING" id="861299.J421_1103"/>
<keyword evidence="5 16" id="KW-0808">Transferase</keyword>
<dbReference type="GO" id="GO:0032259">
    <property type="term" value="P:methylation"/>
    <property type="evidence" value="ECO:0007669"/>
    <property type="project" value="UniProtKB-KW"/>
</dbReference>
<dbReference type="FunFam" id="3.30.950.10:FF:000001">
    <property type="entry name" value="Siroheme synthase"/>
    <property type="match status" value="1"/>
</dbReference>
<dbReference type="GO" id="GO:0019354">
    <property type="term" value="P:siroheme biosynthetic process"/>
    <property type="evidence" value="ECO:0007669"/>
    <property type="project" value="UniProtKB-UniPathway"/>
</dbReference>
<dbReference type="InterPro" id="IPR006367">
    <property type="entry name" value="Sirohaem_synthase_N"/>
</dbReference>
<keyword evidence="4 16" id="KW-0489">Methyltransferase</keyword>
<keyword evidence="10" id="KW-0627">Porphyrin biosynthesis</keyword>
<keyword evidence="7" id="KW-0560">Oxidoreductase</keyword>
<evidence type="ECO:0000256" key="3">
    <source>
        <dbReference type="ARBA" id="ARBA00022573"/>
    </source>
</evidence>
<organism evidence="19 20">
    <name type="scientific">Gemmatirosa kalamazoonensis</name>
    <dbReference type="NCBI Taxonomy" id="861299"/>
    <lineage>
        <taxon>Bacteria</taxon>
        <taxon>Pseudomonadati</taxon>
        <taxon>Gemmatimonadota</taxon>
        <taxon>Gemmatimonadia</taxon>
        <taxon>Gemmatimonadales</taxon>
        <taxon>Gemmatimonadaceae</taxon>
        <taxon>Gemmatirosa</taxon>
    </lineage>
</organism>
<dbReference type="Gene3D" id="3.30.950.10">
    <property type="entry name" value="Methyltransferase, Cobalt-precorrin-4 Transmethylase, Domain 2"/>
    <property type="match status" value="1"/>
</dbReference>
<dbReference type="Proteomes" id="UP000019151">
    <property type="component" value="Chromosome"/>
</dbReference>
<evidence type="ECO:0000259" key="18">
    <source>
        <dbReference type="Pfam" id="PF10414"/>
    </source>
</evidence>
<keyword evidence="8" id="KW-0520">NAD</keyword>
<dbReference type="SUPFAM" id="SSF51735">
    <property type="entry name" value="NAD(P)-binding Rossmann-fold domains"/>
    <property type="match status" value="1"/>
</dbReference>
<dbReference type="Gene3D" id="3.40.50.720">
    <property type="entry name" value="NAD(P)-binding Rossmann-like Domain"/>
    <property type="match status" value="1"/>
</dbReference>
<dbReference type="GO" id="GO:0051287">
    <property type="term" value="F:NAD binding"/>
    <property type="evidence" value="ECO:0007669"/>
    <property type="project" value="InterPro"/>
</dbReference>
<reference evidence="19 20" key="1">
    <citation type="journal article" date="2014" name="Genome Announc.">
        <title>Genome Sequence and Methylome of Soil Bacterium Gemmatirosa kalamazoonensis KBS708T, a Member of the Rarely Cultivated Gemmatimonadetes Phylum.</title>
        <authorList>
            <person name="Debruyn J.M."/>
            <person name="Radosevich M."/>
            <person name="Wommack K.E."/>
            <person name="Polson S.W."/>
            <person name="Hauser L.J."/>
            <person name="Fawaz M.N."/>
            <person name="Korlach J."/>
            <person name="Tsai Y.C."/>
        </authorList>
    </citation>
    <scope>NUCLEOTIDE SEQUENCE [LARGE SCALE GENOMIC DNA]</scope>
    <source>
        <strain evidence="19 20">KBS708</strain>
    </source>
</reference>
<evidence type="ECO:0000256" key="10">
    <source>
        <dbReference type="ARBA" id="ARBA00023244"/>
    </source>
</evidence>
<evidence type="ECO:0000256" key="15">
    <source>
        <dbReference type="PIRSR" id="PIRSR036426-1"/>
    </source>
</evidence>